<evidence type="ECO:0000256" key="9">
    <source>
        <dbReference type="HAMAP-Rule" id="MF_00725"/>
    </source>
</evidence>
<dbReference type="EMBL" id="OGUS01000092">
    <property type="protein sequence ID" value="SPC08412.1"/>
    <property type="molecule type" value="Genomic_DNA"/>
</dbReference>
<keyword evidence="13" id="KW-0282">Flagellum</keyword>
<dbReference type="OrthoDB" id="5298036at2"/>
<keyword evidence="6 9" id="KW-0010">Activator</keyword>
<dbReference type="GeneID" id="303489383"/>
<name>A0A375GIK2_9BURK</name>
<keyword evidence="7 9" id="KW-0804">Transcription</keyword>
<keyword evidence="13" id="KW-0969">Cilium</keyword>
<comment type="function">
    <text evidence="8 9">Functions in complex with FlhC as a master transcriptional regulator that regulates transcription of several flagellar and non-flagellar operons by binding to their promoter region. Activates expression of class 2 flagellar genes, including fliA, which is a flagellum-specific sigma factor that turns on the class 3 genes. Also regulates genes whose products function in a variety of physiological pathways.</text>
</comment>
<feature type="disulfide bond" description="Interchain" evidence="9">
    <location>
        <position position="90"/>
    </location>
</feature>
<evidence type="ECO:0000256" key="6">
    <source>
        <dbReference type="ARBA" id="ARBA00023159"/>
    </source>
</evidence>
<evidence type="ECO:0000313" key="14">
    <source>
        <dbReference type="Proteomes" id="UP000256862"/>
    </source>
</evidence>
<dbReference type="InterPro" id="IPR023559">
    <property type="entry name" value="Flagellar_FlhD"/>
</dbReference>
<dbReference type="GO" id="GO:0003677">
    <property type="term" value="F:DNA binding"/>
    <property type="evidence" value="ECO:0007669"/>
    <property type="project" value="UniProtKB-UniRule"/>
</dbReference>
<sequence length="130" mass="14023">MKRQPEHARAADASPGTTPGAADRGTAGAEILRDIQQLNLSYLMLAQRLLRQHEAEALFRLGMRQDLGRALAALAPAQMMALARSNLLLCRFRLDDCKVLASLTAAEARHPLRGMHAAIVMASQPAGGTR</sequence>
<evidence type="ECO:0000256" key="1">
    <source>
        <dbReference type="ARBA" id="ARBA00022490"/>
    </source>
</evidence>
<dbReference type="Proteomes" id="UP000256862">
    <property type="component" value="Plasmid CO2235_mp"/>
</dbReference>
<evidence type="ECO:0000313" key="15">
    <source>
        <dbReference type="Proteomes" id="UP000623307"/>
    </source>
</evidence>
<keyword evidence="3 9" id="KW-0805">Transcription regulation</keyword>
<evidence type="ECO:0000313" key="12">
    <source>
        <dbReference type="EMBL" id="SPC08412.1"/>
    </source>
</evidence>
<comment type="similarity">
    <text evidence="9">Belongs to the FlhD family.</text>
</comment>
<keyword evidence="2 9" id="KW-1005">Bacterial flagellum biogenesis</keyword>
<dbReference type="RefSeq" id="WP_084254728.1">
    <property type="nucleotide sequence ID" value="NZ_CP069809.1"/>
</dbReference>
<feature type="region of interest" description="Disordered" evidence="10">
    <location>
        <begin position="1"/>
        <end position="25"/>
    </location>
</feature>
<dbReference type="SUPFAM" id="SSF63592">
    <property type="entry name" value="Flagellar transcriptional activator FlhD"/>
    <property type="match status" value="1"/>
</dbReference>
<evidence type="ECO:0000256" key="2">
    <source>
        <dbReference type="ARBA" id="ARBA00022795"/>
    </source>
</evidence>
<dbReference type="Gene3D" id="1.10.4000.10">
    <property type="entry name" value="Flagellar transcriptional activator FlhD"/>
    <property type="match status" value="1"/>
</dbReference>
<keyword evidence="4 9" id="KW-0238">DNA-binding</keyword>
<dbReference type="Pfam" id="PF05247">
    <property type="entry name" value="FlhD"/>
    <property type="match status" value="1"/>
</dbReference>
<dbReference type="EMBL" id="CP069811">
    <property type="protein sequence ID" value="QRQ90531.1"/>
    <property type="molecule type" value="Genomic_DNA"/>
</dbReference>
<dbReference type="GO" id="GO:0045893">
    <property type="term" value="P:positive regulation of DNA-templated transcription"/>
    <property type="evidence" value="ECO:0007669"/>
    <property type="project" value="InterPro"/>
</dbReference>
<dbReference type="Proteomes" id="UP000623307">
    <property type="component" value="Chromosome 1"/>
</dbReference>
<dbReference type="GO" id="GO:0005737">
    <property type="term" value="C:cytoplasm"/>
    <property type="evidence" value="ECO:0007669"/>
    <property type="project" value="UniProtKB-SubCell"/>
</dbReference>
<dbReference type="HAMAP" id="MF_00725">
    <property type="entry name" value="FlhD"/>
    <property type="match status" value="1"/>
</dbReference>
<dbReference type="GO" id="GO:1902208">
    <property type="term" value="P:regulation of bacterial-type flagellum assembly"/>
    <property type="evidence" value="ECO:0007669"/>
    <property type="project" value="UniProtKB-UniRule"/>
</dbReference>
<evidence type="ECO:0000256" key="10">
    <source>
        <dbReference type="SAM" id="MobiDB-lite"/>
    </source>
</evidence>
<dbReference type="NCBIfam" id="NF002783">
    <property type="entry name" value="PRK02909.1-1"/>
    <property type="match status" value="1"/>
</dbReference>
<dbReference type="InterPro" id="IPR036194">
    <property type="entry name" value="FlhD_sf"/>
</dbReference>
<dbReference type="AlphaFoldDB" id="A0A375GIK2"/>
<keyword evidence="13" id="KW-0966">Cell projection</keyword>
<comment type="domain">
    <text evidence="9">The C-terminal region contains a putative helix-turn-helix (HTH) motif, suggesting that this region may bind DNA.</text>
</comment>
<reference evidence="14" key="2">
    <citation type="submission" date="2018-01" db="EMBL/GenBank/DDBJ databases">
        <authorList>
            <person name="Gaut B.S."/>
            <person name="Morton B.R."/>
            <person name="Clegg M.T."/>
            <person name="Duvall M.R."/>
        </authorList>
    </citation>
    <scope>NUCLEOTIDE SEQUENCE [LARGE SCALE GENOMIC DNA]</scope>
</reference>
<accession>A0A375GIK2</accession>
<evidence type="ECO:0000256" key="7">
    <source>
        <dbReference type="ARBA" id="ARBA00023163"/>
    </source>
</evidence>
<dbReference type="GO" id="GO:0044780">
    <property type="term" value="P:bacterial-type flagellum assembly"/>
    <property type="evidence" value="ECO:0007669"/>
    <property type="project" value="InterPro"/>
</dbReference>
<evidence type="ECO:0000256" key="4">
    <source>
        <dbReference type="ARBA" id="ARBA00023125"/>
    </source>
</evidence>
<protein>
    <recommendedName>
        <fullName evidence="9">Flagellar transcriptional regulator FlhD</fullName>
    </recommendedName>
</protein>
<evidence type="ECO:0000313" key="13">
    <source>
        <dbReference type="EMBL" id="SPC24171.1"/>
    </source>
</evidence>
<evidence type="ECO:0000256" key="8">
    <source>
        <dbReference type="ARBA" id="ARBA00025431"/>
    </source>
</evidence>
<comment type="subcellular location">
    <subcellularLocation>
        <location evidence="9">Cytoplasm</location>
    </subcellularLocation>
</comment>
<reference evidence="13" key="1">
    <citation type="submission" date="2018-01" db="EMBL/GenBank/DDBJ databases">
        <authorList>
            <person name="Clerissi C."/>
        </authorList>
    </citation>
    <scope>NUCLEOTIDE SEQUENCE</scope>
    <source>
        <strain evidence="13">Cupriavidus oxalaticus LMG 2235</strain>
    </source>
</reference>
<gene>
    <name evidence="9 13" type="primary">flhD</name>
    <name evidence="13" type="ORF">CO2235_MP80051</name>
    <name evidence="12" type="ORF">CO2235_U840146</name>
    <name evidence="11" type="ORF">JTE92_07625</name>
</gene>
<keyword evidence="1 9" id="KW-0963">Cytoplasm</keyword>
<comment type="subunit">
    <text evidence="9">Homodimer; disulfide-linked. Forms a heterohexamer composed of two FlhC and four FlhD subunits. Each FlhC binds a FlhD dimer, forming a heterotrimer, and a hexamer assembles by dimerization of two heterotrimers.</text>
</comment>
<evidence type="ECO:0000313" key="11">
    <source>
        <dbReference type="EMBL" id="QRQ90531.1"/>
    </source>
</evidence>
<keyword evidence="15" id="KW-1185">Reference proteome</keyword>
<evidence type="ECO:0000256" key="5">
    <source>
        <dbReference type="ARBA" id="ARBA00023157"/>
    </source>
</evidence>
<keyword evidence="5 9" id="KW-1015">Disulfide bond</keyword>
<organism evidence="13">
    <name type="scientific">Cupriavidus oxalaticus</name>
    <dbReference type="NCBI Taxonomy" id="96344"/>
    <lineage>
        <taxon>Bacteria</taxon>
        <taxon>Pseudomonadati</taxon>
        <taxon>Pseudomonadota</taxon>
        <taxon>Betaproteobacteria</taxon>
        <taxon>Burkholderiales</taxon>
        <taxon>Burkholderiaceae</taxon>
        <taxon>Cupriavidus</taxon>
    </lineage>
</organism>
<dbReference type="EMBL" id="OGUS01000143">
    <property type="protein sequence ID" value="SPC24171.1"/>
    <property type="molecule type" value="Genomic_DNA"/>
</dbReference>
<evidence type="ECO:0000256" key="3">
    <source>
        <dbReference type="ARBA" id="ARBA00023015"/>
    </source>
</evidence>
<reference evidence="11 15" key="3">
    <citation type="submission" date="2021-02" db="EMBL/GenBank/DDBJ databases">
        <title>Complete Genome Sequence of Cupriavidus oxalaticus Strain Ox1, a Soil Oxalate-Degrading Species.</title>
        <authorList>
            <person name="Palmieri F."/>
            <person name="Udriet P."/>
            <person name="Deuasquier M."/>
            <person name="Beaudoing E."/>
            <person name="Johnson S.L."/>
            <person name="Davenport K.W."/>
            <person name="Chain P.S."/>
            <person name="Bindschedler S."/>
            <person name="Junier P."/>
        </authorList>
    </citation>
    <scope>NUCLEOTIDE SEQUENCE [LARGE SCALE GENOMIC DNA]</scope>
    <source>
        <strain evidence="11 15">Ox1</strain>
    </source>
</reference>
<proteinExistence type="inferred from homology"/>
<feature type="compositionally biased region" description="Basic and acidic residues" evidence="10">
    <location>
        <begin position="1"/>
        <end position="10"/>
    </location>
</feature>